<proteinExistence type="predicted"/>
<organism evidence="2 3">
    <name type="scientific">Cymbomonas tetramitiformis</name>
    <dbReference type="NCBI Taxonomy" id="36881"/>
    <lineage>
        <taxon>Eukaryota</taxon>
        <taxon>Viridiplantae</taxon>
        <taxon>Chlorophyta</taxon>
        <taxon>Pyramimonadophyceae</taxon>
        <taxon>Pyramimonadales</taxon>
        <taxon>Pyramimonadaceae</taxon>
        <taxon>Cymbomonas</taxon>
    </lineage>
</organism>
<evidence type="ECO:0000313" key="3">
    <source>
        <dbReference type="Proteomes" id="UP001190700"/>
    </source>
</evidence>
<comment type="caution">
    <text evidence="2">The sequence shown here is derived from an EMBL/GenBank/DDBJ whole genome shotgun (WGS) entry which is preliminary data.</text>
</comment>
<gene>
    <name evidence="2" type="ORF">CYMTET_14644</name>
</gene>
<keyword evidence="1" id="KW-0472">Membrane</keyword>
<evidence type="ECO:0000313" key="2">
    <source>
        <dbReference type="EMBL" id="KAK3277339.1"/>
    </source>
</evidence>
<protein>
    <submittedName>
        <fullName evidence="2">Uncharacterized protein</fullName>
    </submittedName>
</protein>
<keyword evidence="3" id="KW-1185">Reference proteome</keyword>
<accession>A0AAE0LA66</accession>
<keyword evidence="1" id="KW-0812">Transmembrane</keyword>
<dbReference type="AlphaFoldDB" id="A0AAE0LA66"/>
<keyword evidence="1" id="KW-1133">Transmembrane helix</keyword>
<dbReference type="Proteomes" id="UP001190700">
    <property type="component" value="Unassembled WGS sequence"/>
</dbReference>
<evidence type="ECO:0000256" key="1">
    <source>
        <dbReference type="SAM" id="Phobius"/>
    </source>
</evidence>
<sequence>MLMLSYAGRVRCVDRQYCSLCGTKLHRAMNALPDQLAFRRLERAREIFGRHQLRGLLSILLFLVAVTLYNVFAWHMHTGRSMSPHYSDSNTGGQSGLPAAVFISAARNMSESASVQTVGTGDNSTRSLASPESRDILNDTWHRQQRIRRLPIDSISLQHSHKSRPRPPVPSIPLRPYAGLCVQLRNSQKHNFSNARQCHNPLASEKQKDYPGVQLVMGLGTGRTGSMSLTLLLVKQQLSSAKADHPNVHIHARGNLFSHEAVPSLPWEIEPQGDRLQKAAERLDIIVERVWREQAFTTPGVIPGSIKGCTLCNSKGRALAGDVASSYLMYVEAFLALDSCIKFIVLERGKTQVVQSFLSKSEGHDHWRSRQSPCPREQVSRIDLGEVACWLLEIHGGLTPSGERDAKTVRSALPAWMSQLPRDLNT</sequence>
<name>A0AAE0LA66_9CHLO</name>
<feature type="transmembrane region" description="Helical" evidence="1">
    <location>
        <begin position="53"/>
        <end position="74"/>
    </location>
</feature>
<reference evidence="2 3" key="1">
    <citation type="journal article" date="2015" name="Genome Biol. Evol.">
        <title>Comparative Genomics of a Bacterivorous Green Alga Reveals Evolutionary Causalities and Consequences of Phago-Mixotrophic Mode of Nutrition.</title>
        <authorList>
            <person name="Burns J.A."/>
            <person name="Paasch A."/>
            <person name="Narechania A."/>
            <person name="Kim E."/>
        </authorList>
    </citation>
    <scope>NUCLEOTIDE SEQUENCE [LARGE SCALE GENOMIC DNA]</scope>
    <source>
        <strain evidence="2 3">PLY_AMNH</strain>
    </source>
</reference>
<dbReference type="EMBL" id="LGRX02006151">
    <property type="protein sequence ID" value="KAK3277339.1"/>
    <property type="molecule type" value="Genomic_DNA"/>
</dbReference>